<evidence type="ECO:0000256" key="5">
    <source>
        <dbReference type="ARBA" id="ARBA00023273"/>
    </source>
</evidence>
<organism evidence="7 8">
    <name type="scientific">Olpidium bornovanus</name>
    <dbReference type="NCBI Taxonomy" id="278681"/>
    <lineage>
        <taxon>Eukaryota</taxon>
        <taxon>Fungi</taxon>
        <taxon>Fungi incertae sedis</taxon>
        <taxon>Olpidiomycota</taxon>
        <taxon>Olpidiomycotina</taxon>
        <taxon>Olpidiomycetes</taxon>
        <taxon>Olpidiales</taxon>
        <taxon>Olpidiaceae</taxon>
        <taxon>Olpidium</taxon>
    </lineage>
</organism>
<evidence type="ECO:0000256" key="2">
    <source>
        <dbReference type="ARBA" id="ARBA00022490"/>
    </source>
</evidence>
<dbReference type="OrthoDB" id="272202at2759"/>
<gene>
    <name evidence="7" type="ORF">BJ554DRAFT_4527</name>
</gene>
<reference evidence="7 8" key="1">
    <citation type="journal article" name="Sci. Rep.">
        <title>Genome-scale phylogenetic analyses confirm Olpidium as the closest living zoosporic fungus to the non-flagellated, terrestrial fungi.</title>
        <authorList>
            <person name="Chang Y."/>
            <person name="Rochon D."/>
            <person name="Sekimoto S."/>
            <person name="Wang Y."/>
            <person name="Chovatia M."/>
            <person name="Sandor L."/>
            <person name="Salamov A."/>
            <person name="Grigoriev I.V."/>
            <person name="Stajich J.E."/>
            <person name="Spatafora J.W."/>
        </authorList>
    </citation>
    <scope>NUCLEOTIDE SEQUENCE [LARGE SCALE GENOMIC DNA]</scope>
    <source>
        <strain evidence="7">S191</strain>
    </source>
</reference>
<dbReference type="EMBL" id="JAEFCI010012626">
    <property type="protein sequence ID" value="KAG5455891.1"/>
    <property type="molecule type" value="Genomic_DNA"/>
</dbReference>
<dbReference type="Pfam" id="PF04712">
    <property type="entry name" value="Radial_spoke"/>
    <property type="match status" value="1"/>
</dbReference>
<dbReference type="GO" id="GO:0035082">
    <property type="term" value="P:axoneme assembly"/>
    <property type="evidence" value="ECO:0007669"/>
    <property type="project" value="TreeGrafter"/>
</dbReference>
<protein>
    <submittedName>
        <fullName evidence="7">Radial spokehead-like protein</fullName>
    </submittedName>
</protein>
<evidence type="ECO:0000313" key="7">
    <source>
        <dbReference type="EMBL" id="KAG5455891.1"/>
    </source>
</evidence>
<comment type="subcellular location">
    <subcellularLocation>
        <location evidence="1">Cytoplasm</location>
        <location evidence="1">Cytoskeleton</location>
        <location evidence="1">Cilium axoneme</location>
    </subcellularLocation>
</comment>
<dbReference type="PANTHER" id="PTHR13159">
    <property type="entry name" value="RADIAL SPOKEHEAD-RELATED"/>
    <property type="match status" value="1"/>
</dbReference>
<keyword evidence="4" id="KW-0206">Cytoskeleton</keyword>
<evidence type="ECO:0000313" key="8">
    <source>
        <dbReference type="Proteomes" id="UP000673691"/>
    </source>
</evidence>
<evidence type="ECO:0000256" key="1">
    <source>
        <dbReference type="ARBA" id="ARBA00004430"/>
    </source>
</evidence>
<dbReference type="AlphaFoldDB" id="A0A8H7ZM24"/>
<keyword evidence="5" id="KW-0966">Cell projection</keyword>
<dbReference type="Proteomes" id="UP000673691">
    <property type="component" value="Unassembled WGS sequence"/>
</dbReference>
<dbReference type="InterPro" id="IPR006802">
    <property type="entry name" value="Radial_spoke"/>
</dbReference>
<keyword evidence="3" id="KW-0969">Cilium</keyword>
<dbReference type="PANTHER" id="PTHR13159:SF0">
    <property type="entry name" value="RADIAL SPOKE HEAD 6 HOMOLOG A"/>
    <property type="match status" value="1"/>
</dbReference>
<sequence>VSFGREETFLLLLSLRKLVEERNLKSVRLWGKILGTQADYYVVEAETKDGARDEAQLESTANKSEGENDRDAEGAGGEEGEEGGDRPSEAPRRYQEIGCADEDGNVHYWFEPGTVVPRPKQPVTPVVPPEIGTGSNKYTYYVCNIRARRPVALPSRRDPGKAAGCAQNPQIVSYPPFNGSEAQYLRCQIARISAATVISPAGYYTFDSEDQDAEEAEGEP</sequence>
<feature type="non-terminal residue" evidence="7">
    <location>
        <position position="1"/>
    </location>
</feature>
<feature type="compositionally biased region" description="Basic and acidic residues" evidence="6">
    <location>
        <begin position="64"/>
        <end position="73"/>
    </location>
</feature>
<accession>A0A8H7ZM24</accession>
<evidence type="ECO:0000256" key="6">
    <source>
        <dbReference type="SAM" id="MobiDB-lite"/>
    </source>
</evidence>
<evidence type="ECO:0000256" key="4">
    <source>
        <dbReference type="ARBA" id="ARBA00023212"/>
    </source>
</evidence>
<keyword evidence="2" id="KW-0963">Cytoplasm</keyword>
<dbReference type="GO" id="GO:0001534">
    <property type="term" value="C:radial spoke"/>
    <property type="evidence" value="ECO:0007669"/>
    <property type="project" value="InterPro"/>
</dbReference>
<comment type="caution">
    <text evidence="7">The sequence shown here is derived from an EMBL/GenBank/DDBJ whole genome shotgun (WGS) entry which is preliminary data.</text>
</comment>
<keyword evidence="8" id="KW-1185">Reference proteome</keyword>
<name>A0A8H7ZM24_9FUNG</name>
<evidence type="ECO:0000256" key="3">
    <source>
        <dbReference type="ARBA" id="ARBA00023069"/>
    </source>
</evidence>
<feature type="region of interest" description="Disordered" evidence="6">
    <location>
        <begin position="48"/>
        <end position="91"/>
    </location>
</feature>
<proteinExistence type="predicted"/>
<dbReference type="GO" id="GO:0060294">
    <property type="term" value="P:cilium movement involved in cell motility"/>
    <property type="evidence" value="ECO:0007669"/>
    <property type="project" value="InterPro"/>
</dbReference>